<proteinExistence type="predicted"/>
<gene>
    <name evidence="3" type="ORF">EFY87_00575</name>
</gene>
<evidence type="ECO:0000313" key="3">
    <source>
        <dbReference type="EMBL" id="RNI25174.1"/>
    </source>
</evidence>
<organism evidence="3 4">
    <name type="scientific">Flexivirga caeni</name>
    <dbReference type="NCBI Taxonomy" id="2294115"/>
    <lineage>
        <taxon>Bacteria</taxon>
        <taxon>Bacillati</taxon>
        <taxon>Actinomycetota</taxon>
        <taxon>Actinomycetes</taxon>
        <taxon>Micrococcales</taxon>
        <taxon>Dermacoccaceae</taxon>
        <taxon>Flexivirga</taxon>
    </lineage>
</organism>
<evidence type="ECO:0000313" key="4">
    <source>
        <dbReference type="Proteomes" id="UP000271678"/>
    </source>
</evidence>
<dbReference type="RefSeq" id="WP_123269366.1">
    <property type="nucleotide sequence ID" value="NZ_RJJQ01000001.1"/>
</dbReference>
<feature type="domain" description="Proline dehydrogenase" evidence="2">
    <location>
        <begin position="207"/>
        <end position="304"/>
    </location>
</feature>
<reference evidence="3 4" key="1">
    <citation type="submission" date="2018-11" db="EMBL/GenBank/DDBJ databases">
        <title>Draft genome of Simplicispira Flexivirga sp. BO-16.</title>
        <authorList>
            <person name="Im W.T."/>
        </authorList>
    </citation>
    <scope>NUCLEOTIDE SEQUENCE [LARGE SCALE GENOMIC DNA]</scope>
    <source>
        <strain evidence="3 4">BO-16</strain>
    </source>
</reference>
<evidence type="ECO:0000256" key="1">
    <source>
        <dbReference type="ARBA" id="ARBA00023002"/>
    </source>
</evidence>
<dbReference type="AlphaFoldDB" id="A0A3M9MI55"/>
<name>A0A3M9MI55_9MICO</name>
<dbReference type="GO" id="GO:0006562">
    <property type="term" value="P:L-proline catabolic process"/>
    <property type="evidence" value="ECO:0007669"/>
    <property type="project" value="UniProtKB-ARBA"/>
</dbReference>
<protein>
    <submittedName>
        <fullName evidence="3">Proline dehydrogenase</fullName>
    </submittedName>
</protein>
<dbReference type="SUPFAM" id="SSF51730">
    <property type="entry name" value="FAD-linked oxidoreductase"/>
    <property type="match status" value="1"/>
</dbReference>
<dbReference type="EMBL" id="RJJQ01000001">
    <property type="protein sequence ID" value="RNI25174.1"/>
    <property type="molecule type" value="Genomic_DNA"/>
</dbReference>
<dbReference type="GO" id="GO:0004657">
    <property type="term" value="F:proline dehydrogenase activity"/>
    <property type="evidence" value="ECO:0007669"/>
    <property type="project" value="UniProtKB-ARBA"/>
</dbReference>
<evidence type="ECO:0000259" key="2">
    <source>
        <dbReference type="Pfam" id="PF01619"/>
    </source>
</evidence>
<keyword evidence="1" id="KW-0560">Oxidoreductase</keyword>
<keyword evidence="4" id="KW-1185">Reference proteome</keyword>
<dbReference type="OrthoDB" id="9773461at2"/>
<dbReference type="Pfam" id="PF01619">
    <property type="entry name" value="Pro_dh"/>
    <property type="match status" value="1"/>
</dbReference>
<sequence length="317" mass="34328">MIDPSATLRQGLLGIGRRGVVRRTFERAQVGRSVAHRFVAGDTIADCVPVVAERVGAGRFATVTLLADEPQDTAEAVRIRDTHLTALRALTEAGLTAGGRTDVLLRLEDLGWALGDDGPKFAFDSALQIAAAAAGTGATITLEAGDHTTADATLAAARDLRADFPSVGVGLHAQLLRTEADCRNQAASAGRVRLSRIGYFEPKSVSWQGNHQIDRSYIRCLKLLIESPAHPVIATDDLQLIEIAHALADKELRTPDSFEFELPLGGDPEVQRRHIEAGHRLRILVPYGDQWYPYVMRRVAEHPAAARPHARPETPKG</sequence>
<dbReference type="InterPro" id="IPR002872">
    <property type="entry name" value="Proline_DH_dom"/>
</dbReference>
<accession>A0A3M9MI55</accession>
<dbReference type="Proteomes" id="UP000271678">
    <property type="component" value="Unassembled WGS sequence"/>
</dbReference>
<dbReference type="Gene3D" id="3.20.20.220">
    <property type="match status" value="1"/>
</dbReference>
<dbReference type="InterPro" id="IPR029041">
    <property type="entry name" value="FAD-linked_oxidoreductase-like"/>
</dbReference>
<comment type="caution">
    <text evidence="3">The sequence shown here is derived from an EMBL/GenBank/DDBJ whole genome shotgun (WGS) entry which is preliminary data.</text>
</comment>